<feature type="region of interest" description="Disordered" evidence="6">
    <location>
        <begin position="795"/>
        <end position="877"/>
    </location>
</feature>
<evidence type="ECO:0000256" key="1">
    <source>
        <dbReference type="ARBA" id="ARBA00022741"/>
    </source>
</evidence>
<evidence type="ECO:0000256" key="5">
    <source>
        <dbReference type="RuleBase" id="RU367027"/>
    </source>
</evidence>
<feature type="compositionally biased region" description="Low complexity" evidence="6">
    <location>
        <begin position="726"/>
        <end position="743"/>
    </location>
</feature>
<dbReference type="GO" id="GO:0045003">
    <property type="term" value="P:double-strand break repair via synthesis-dependent strand annealing"/>
    <property type="evidence" value="ECO:0007669"/>
    <property type="project" value="TreeGrafter"/>
</dbReference>
<dbReference type="OrthoDB" id="164902at2759"/>
<proteinExistence type="inferred from homology"/>
<dbReference type="Pfam" id="PF00271">
    <property type="entry name" value="Helicase_C"/>
    <property type="match status" value="1"/>
</dbReference>
<dbReference type="InterPro" id="IPR011545">
    <property type="entry name" value="DEAD/DEAH_box_helicase_dom"/>
</dbReference>
<keyword evidence="3 9" id="KW-0347">Helicase</keyword>
<evidence type="ECO:0000259" key="7">
    <source>
        <dbReference type="PROSITE" id="PS51192"/>
    </source>
</evidence>
<comment type="function">
    <text evidence="5">ATP-dependent DNA helicase involved in DNA damage repair by homologous recombination and in genome maintenance. Capable of unwinding D-loops. Plays a role in limiting crossover recombinants during mitotic DNA double-strand break (DSB) repair. Component of a FANCM-MHF complex which promotes gene conversion at blocked replication forks, probably by reversal of the stalled fork.</text>
</comment>
<comment type="subunit">
    <text evidence="5">Interacts with the MHF histone-fold complex to form the FANCM-MHF complex.</text>
</comment>
<evidence type="ECO:0000313" key="10">
    <source>
        <dbReference type="Proteomes" id="UP000269793"/>
    </source>
</evidence>
<gene>
    <name evidence="9" type="primary">MPH1</name>
    <name evidence="9" type="ORF">DNF11_0434</name>
</gene>
<organism evidence="9 10">
    <name type="scientific">Malassezia restricta (strain ATCC 96810 / NBRC 103918 / CBS 7877)</name>
    <name type="common">Seborrheic dermatitis infection agent</name>
    <dbReference type="NCBI Taxonomy" id="425264"/>
    <lineage>
        <taxon>Eukaryota</taxon>
        <taxon>Fungi</taxon>
        <taxon>Dikarya</taxon>
        <taxon>Basidiomycota</taxon>
        <taxon>Ustilaginomycotina</taxon>
        <taxon>Malasseziomycetes</taxon>
        <taxon>Malasseziales</taxon>
        <taxon>Malasseziaceae</taxon>
        <taxon>Malassezia</taxon>
    </lineage>
</organism>
<dbReference type="SMART" id="SM00490">
    <property type="entry name" value="HELICc"/>
    <property type="match status" value="1"/>
</dbReference>
<dbReference type="GO" id="GO:0009378">
    <property type="term" value="F:four-way junction helicase activity"/>
    <property type="evidence" value="ECO:0007669"/>
    <property type="project" value="TreeGrafter"/>
</dbReference>
<name>A0A3G2S096_MALR7</name>
<evidence type="ECO:0000256" key="4">
    <source>
        <dbReference type="ARBA" id="ARBA00022840"/>
    </source>
</evidence>
<keyword evidence="2 9" id="KW-0378">Hydrolase</keyword>
<evidence type="ECO:0000256" key="3">
    <source>
        <dbReference type="ARBA" id="ARBA00022806"/>
    </source>
</evidence>
<dbReference type="Gene3D" id="3.40.50.300">
    <property type="entry name" value="P-loop containing nucleotide triphosphate hydrolases"/>
    <property type="match status" value="2"/>
</dbReference>
<evidence type="ECO:0000256" key="6">
    <source>
        <dbReference type="SAM" id="MobiDB-lite"/>
    </source>
</evidence>
<keyword evidence="1" id="KW-0547">Nucleotide-binding</keyword>
<protein>
    <recommendedName>
        <fullName evidence="5">ATP-dependent DNA helicase</fullName>
        <ecNumber evidence="5">3.6.4.12</ecNumber>
    </recommendedName>
</protein>
<feature type="compositionally biased region" description="Low complexity" evidence="6">
    <location>
        <begin position="63"/>
        <end position="75"/>
    </location>
</feature>
<dbReference type="AlphaFoldDB" id="A0A3G2S096"/>
<dbReference type="Proteomes" id="UP000269793">
    <property type="component" value="Chromosome I"/>
</dbReference>
<dbReference type="PROSITE" id="PS51192">
    <property type="entry name" value="HELICASE_ATP_BIND_1"/>
    <property type="match status" value="1"/>
</dbReference>
<dbReference type="GO" id="GO:0005524">
    <property type="term" value="F:ATP binding"/>
    <property type="evidence" value="ECO:0007669"/>
    <property type="project" value="UniProtKB-UniRule"/>
</dbReference>
<feature type="domain" description="Helicase ATP-binding" evidence="7">
    <location>
        <begin position="195"/>
        <end position="311"/>
    </location>
</feature>
<dbReference type="Pfam" id="PF00270">
    <property type="entry name" value="DEAD"/>
    <property type="match status" value="1"/>
</dbReference>
<dbReference type="STRING" id="425264.A0A3G2S096"/>
<dbReference type="PROSITE" id="PS51194">
    <property type="entry name" value="HELICASE_CTER"/>
    <property type="match status" value="1"/>
</dbReference>
<dbReference type="SUPFAM" id="SSF52540">
    <property type="entry name" value="P-loop containing nucleoside triphosphate hydrolases"/>
    <property type="match status" value="1"/>
</dbReference>
<dbReference type="GO" id="GO:0000400">
    <property type="term" value="F:four-way junction DNA binding"/>
    <property type="evidence" value="ECO:0007669"/>
    <property type="project" value="TreeGrafter"/>
</dbReference>
<feature type="region of interest" description="Disordered" evidence="6">
    <location>
        <begin position="668"/>
        <end position="743"/>
    </location>
</feature>
<dbReference type="EMBL" id="CP033148">
    <property type="protein sequence ID" value="AYO41384.1"/>
    <property type="molecule type" value="Genomic_DNA"/>
</dbReference>
<dbReference type="GO" id="GO:0036297">
    <property type="term" value="P:interstrand cross-link repair"/>
    <property type="evidence" value="ECO:0007669"/>
    <property type="project" value="TreeGrafter"/>
</dbReference>
<evidence type="ECO:0000256" key="2">
    <source>
        <dbReference type="ARBA" id="ARBA00022801"/>
    </source>
</evidence>
<dbReference type="PANTHER" id="PTHR14025">
    <property type="entry name" value="FANCONI ANEMIA GROUP M FANCM FAMILY MEMBER"/>
    <property type="match status" value="1"/>
</dbReference>
<dbReference type="InterPro" id="IPR001650">
    <property type="entry name" value="Helicase_C-like"/>
</dbReference>
<feature type="compositionally biased region" description="Basic and acidic residues" evidence="6">
    <location>
        <begin position="834"/>
        <end position="852"/>
    </location>
</feature>
<dbReference type="GO" id="GO:0005634">
    <property type="term" value="C:nucleus"/>
    <property type="evidence" value="ECO:0007669"/>
    <property type="project" value="UniProtKB-SubCell"/>
</dbReference>
<sequence length="948" mass="106181">MDEFDEFEDNVNDEILAQLDAIEAKHTNASPEADDEFADPSLDAMLLHDLPPSNTSALHSDVSDSTSHGAISSASGSSGLVQQGLWGQAVLSRNNSGKSSEEYSSQVQASQGQVSLAPQDGFGISSDKIWDHRAFLLQNRAKLVQKNPKNEQDALEEHLRTYKAPPMKLCLDQEQAKTWIYPVNKPLRTYQLNIVKKALFDICGLPWDTAIELTGSTKRSLRDDEWSAKRIFYMTPQTFENDLLSTTCDPTDVICVVVDEAHRATGNYAYCKVVRHLMYFNPHFRILALTATPGNSAERVQEVVTNLHISRIEIRTEDALDIQPYMHKKKEDLVRVTLSEPHEALRAAWASLILKVAEPLQKHGILQSHDPAHLRAFAVRASAAAPFAQSILRQHPYLRGSIHKMAIMAQNMQYLNEQSVRVFCDRVMESWGPDARGKKQDKILNSSNSAFNDLMKGIERVRANPFLLVHPKMRKMLQVLKMHFARDTAHTTRAMVFCSFREVVHEIVDLLTSSGIRATPFIGQASDAKGHRGLTQRQQEQVIRTFQEGKFQVLVATSIGEEGLDIGEVDLIVCYDAVRDSVRGLQRIGRTGRIRDGRVVVLMTAGREESNWTQSKESYKNVQRLVRTANTIALYTDVTRLMPPHVKPEPVMCEVEQPPFDASMLRQTKAKGPKRVNPQARRGQPIPKGETGRFCSAAEFSRRNDDREYTYSDTESDISGDDRPTLPSEASRPSSRSSLLRSSSLKNAANLSDDSDDADISHSHAGIPLPLSRFEPHPLIGVLDNSPVREEPLFLLSPTRTPDPSPSLHVPDKPTSPIRKRRRPQHTNAFICTEAERETDSEEHGDSDEKYDGPSSADENDEDRAAVGDFQPTQQAGYEQQAVYLRSMLSQQAPTPFKRRDRLAELLENRHAKRLSSEPDAEADHYTQDSFVVDDDIVSWASSASDAV</sequence>
<comment type="subcellular location">
    <subcellularLocation>
        <location evidence="5">Nucleus</location>
    </subcellularLocation>
</comment>
<dbReference type="InterPro" id="IPR027417">
    <property type="entry name" value="P-loop_NTPase"/>
</dbReference>
<feature type="region of interest" description="Disordered" evidence="6">
    <location>
        <begin position="23"/>
        <end position="75"/>
    </location>
</feature>
<comment type="similarity">
    <text evidence="5">Belongs to the DEAD box helicase family. DEAH subfamily. FANCM sub-subfamily.</text>
</comment>
<evidence type="ECO:0000313" key="9">
    <source>
        <dbReference type="EMBL" id="AYO41384.1"/>
    </source>
</evidence>
<reference evidence="9 10" key="1">
    <citation type="submission" date="2018-10" db="EMBL/GenBank/DDBJ databases">
        <title>Complete genome sequence of Malassezia restricta CBS 7877.</title>
        <authorList>
            <person name="Morand S.C."/>
            <person name="Bertignac M."/>
            <person name="Iltis A."/>
            <person name="Kolder I."/>
            <person name="Pirovano W."/>
            <person name="Jourdain R."/>
            <person name="Clavaud C."/>
        </authorList>
    </citation>
    <scope>NUCLEOTIDE SEQUENCE [LARGE SCALE GENOMIC DNA]</scope>
    <source>
        <strain evidence="9 10">CBS 7877</strain>
    </source>
</reference>
<keyword evidence="10" id="KW-1185">Reference proteome</keyword>
<dbReference type="InterPro" id="IPR014001">
    <property type="entry name" value="Helicase_ATP-bd"/>
</dbReference>
<keyword evidence="4" id="KW-0067">ATP-binding</keyword>
<evidence type="ECO:0000259" key="8">
    <source>
        <dbReference type="PROSITE" id="PS51194"/>
    </source>
</evidence>
<feature type="compositionally biased region" description="Basic and acidic residues" evidence="6">
    <location>
        <begin position="700"/>
        <end position="710"/>
    </location>
</feature>
<dbReference type="VEuPathDB" id="FungiDB:DNF11_0434"/>
<dbReference type="GO" id="GO:0043138">
    <property type="term" value="F:3'-5' DNA helicase activity"/>
    <property type="evidence" value="ECO:0007669"/>
    <property type="project" value="TreeGrafter"/>
</dbReference>
<feature type="region of interest" description="Disordered" evidence="6">
    <location>
        <begin position="92"/>
        <end position="112"/>
    </location>
</feature>
<dbReference type="EC" id="3.6.4.12" evidence="5"/>
<comment type="catalytic activity">
    <reaction evidence="5">
        <text>ATP + H2O = ADP + phosphate + H(+)</text>
        <dbReference type="Rhea" id="RHEA:13065"/>
        <dbReference type="ChEBI" id="CHEBI:15377"/>
        <dbReference type="ChEBI" id="CHEBI:15378"/>
        <dbReference type="ChEBI" id="CHEBI:30616"/>
        <dbReference type="ChEBI" id="CHEBI:43474"/>
        <dbReference type="ChEBI" id="CHEBI:456216"/>
        <dbReference type="EC" id="3.6.4.12"/>
    </reaction>
</comment>
<accession>A0A3G2S096</accession>
<feature type="domain" description="Helicase C-terminal" evidence="8">
    <location>
        <begin position="475"/>
        <end position="642"/>
    </location>
</feature>
<dbReference type="GO" id="GO:0016887">
    <property type="term" value="F:ATP hydrolysis activity"/>
    <property type="evidence" value="ECO:0007669"/>
    <property type="project" value="RHEA"/>
</dbReference>
<dbReference type="PANTHER" id="PTHR14025:SF20">
    <property type="entry name" value="FANCONI ANEMIA GROUP M PROTEIN"/>
    <property type="match status" value="1"/>
</dbReference>